<sequence>MNPSSTPPSNPNPIPNLTPISNPSDLSTTLYSLKTLISLSHQALQNSNFPPPKSQNEHFLPCPYNPHHLMPPGSLFRHTLHCPSPLPIGSPNYQNTLHSSSTLHDQNSHFIIQELNQELCFSLDDYIANSGFTSFFYKDCPGPVCLSDIVSSNSKKTFTLPGFLSIECANVVCYTDKEDKKKIEGFDEVGFRILGSDLWFIRREIEGWTDYEYLNMCSFNVVCAILGLKRVKESDLSKWVIVNSPPYGIVIDVYLRDHIFVLVGLCLKAVIKEASGIVELLKGQEFDGNLKSMSFKCPVLSQALTWLASQLSVLYGQPNAKLYAISIFKQCLLESASRLLLFPLEQNLAVSSDLKEGDQSSHAIHSDITDVKVEKPLEKVAESEASEMVRESVNSKVIFVSQVAAAVAALHERSLLEEKIRGLRSSQPLTSYQRMAEHAYVTNRADEERKKRPYYRPVIEHDGLPKKLSSNQDSSKNKTKEELLAEERDYKRRRMSYRGKKLKRTTLEVMRDIIEEYMDEIKQAGGIGCFVKGDEEGGMSSSRPPAQDLNMNFGKNNSNLFEANRGSPNYYRKQSHYARDIKSTTFEDAFTRDQELSRRGRHGHHENYGAEDHSRSMERHKIDDLSHERNNNRRVREDDLTAYVDGRRKGYSDSVEATRGSPKYFRKQSNYDPDSKSTAFEDVLPRDHELFKRDLHTNREKHGEDYYPRSMKKRRSDDWSQESNHRREREDVELTRTKHHEIRTSSSRSSYHDYRSSHSAGSHQRKIQVHDNAESVVQNAFGDRYDPSESHDVNKNDVFNGANHVKPE</sequence>
<reference evidence="2" key="1">
    <citation type="journal article" date="2023" name="G3 (Bethesda)">
        <title>Genome assembly and association tests identify interacting loci associated with vigor, precocity, and sex in interspecific pistachio rootstocks.</title>
        <authorList>
            <person name="Palmer W."/>
            <person name="Jacygrad E."/>
            <person name="Sagayaradj S."/>
            <person name="Cavanaugh K."/>
            <person name="Han R."/>
            <person name="Bertier L."/>
            <person name="Beede B."/>
            <person name="Kafkas S."/>
            <person name="Golino D."/>
            <person name="Preece J."/>
            <person name="Michelmore R."/>
        </authorList>
    </citation>
    <scope>NUCLEOTIDE SEQUENCE [LARGE SCALE GENOMIC DNA]</scope>
</reference>
<keyword evidence="2" id="KW-1185">Reference proteome</keyword>
<organism evidence="1 2">
    <name type="scientific">Pistacia atlantica</name>
    <dbReference type="NCBI Taxonomy" id="434234"/>
    <lineage>
        <taxon>Eukaryota</taxon>
        <taxon>Viridiplantae</taxon>
        <taxon>Streptophyta</taxon>
        <taxon>Embryophyta</taxon>
        <taxon>Tracheophyta</taxon>
        <taxon>Spermatophyta</taxon>
        <taxon>Magnoliopsida</taxon>
        <taxon>eudicotyledons</taxon>
        <taxon>Gunneridae</taxon>
        <taxon>Pentapetalae</taxon>
        <taxon>rosids</taxon>
        <taxon>malvids</taxon>
        <taxon>Sapindales</taxon>
        <taxon>Anacardiaceae</taxon>
        <taxon>Pistacia</taxon>
    </lineage>
</organism>
<gene>
    <name evidence="1" type="ORF">Patl1_23033</name>
</gene>
<dbReference type="Proteomes" id="UP001164250">
    <property type="component" value="Chromosome 13"/>
</dbReference>
<comment type="caution">
    <text evidence="1">The sequence shown here is derived from an EMBL/GenBank/DDBJ whole genome shotgun (WGS) entry which is preliminary data.</text>
</comment>
<evidence type="ECO:0000313" key="1">
    <source>
        <dbReference type="EMBL" id="KAJ0080172.1"/>
    </source>
</evidence>
<protein>
    <submittedName>
        <fullName evidence="1">Uncharacterized protein</fullName>
    </submittedName>
</protein>
<dbReference type="EMBL" id="CM047909">
    <property type="protein sequence ID" value="KAJ0080172.1"/>
    <property type="molecule type" value="Genomic_DNA"/>
</dbReference>
<proteinExistence type="predicted"/>
<evidence type="ECO:0000313" key="2">
    <source>
        <dbReference type="Proteomes" id="UP001164250"/>
    </source>
</evidence>
<name>A0ACC1A033_9ROSI</name>
<accession>A0ACC1A033</accession>